<dbReference type="Pfam" id="PF00150">
    <property type="entry name" value="Cellulase"/>
    <property type="match status" value="1"/>
</dbReference>
<reference evidence="16 17" key="1">
    <citation type="submission" date="2016-08" db="EMBL/GenBank/DDBJ databases">
        <authorList>
            <person name="Seilhamer J.J."/>
        </authorList>
    </citation>
    <scope>NUCLEOTIDE SEQUENCE [LARGE SCALE GENOMIC DNA]</scope>
    <source>
        <strain evidence="16 17">CFBP4641</strain>
    </source>
</reference>
<sequence length="351" mass="38044">MPRITRVSRSPQWRQRAALCLLLAACAPFAHAQQTLRYAGINLAGAEFNSAKKPGVLFKDYVYPTDADYAYTAAQGMNIVRLPFLWERLQPQANGPLDAAQLDALRTAVERAKRYDLQLILDVHNYAKYDGVRIGGDAVPAAALADLWRRLAFVFGNDGSVVFGLMNEPNGLPSGDWAAIAQAAIDAIRGTGADNLILVPGTAFSGAHSWNSTWYGVSNAQGLLTVHDPAGNLAFEVHQYLDADSSGTSAACVSTSIGAERLQAFTQWLRANGYRGFLGEFGGSSDPTCLAALDTMLGYVHDNRDVWLGWTAWAGGAWWRSDYAFNLQPDKSGADKPQMDVLAVRAQQVTQ</sequence>
<keyword evidence="6" id="KW-0136">Cellulose degradation</keyword>
<dbReference type="FunFam" id="3.20.20.80:FF:000124">
    <property type="entry name" value="Exported cellulase"/>
    <property type="match status" value="1"/>
</dbReference>
<evidence type="ECO:0000256" key="2">
    <source>
        <dbReference type="ARBA" id="ARBA00005641"/>
    </source>
</evidence>
<evidence type="ECO:0000259" key="15">
    <source>
        <dbReference type="Pfam" id="PF00150"/>
    </source>
</evidence>
<dbReference type="Gene3D" id="3.20.20.80">
    <property type="entry name" value="Glycosidases"/>
    <property type="match status" value="1"/>
</dbReference>
<comment type="catalytic activity">
    <reaction evidence="1">
        <text>Endohydrolysis of (1-&gt;4)-beta-D-glucosidic linkages in cellulose, lichenin and cereal beta-D-glucans.</text>
        <dbReference type="EC" id="3.2.1.4"/>
    </reaction>
</comment>
<proteinExistence type="inferred from homology"/>
<evidence type="ECO:0000256" key="3">
    <source>
        <dbReference type="ARBA" id="ARBA00012601"/>
    </source>
</evidence>
<dbReference type="PANTHER" id="PTHR34142">
    <property type="entry name" value="ENDO-BETA-1,4-GLUCANASE A"/>
    <property type="match status" value="1"/>
</dbReference>
<keyword evidence="4 14" id="KW-0732">Signal</keyword>
<evidence type="ECO:0000256" key="1">
    <source>
        <dbReference type="ARBA" id="ARBA00000966"/>
    </source>
</evidence>
<dbReference type="SUPFAM" id="SSF51445">
    <property type="entry name" value="(Trans)glycosidases"/>
    <property type="match status" value="1"/>
</dbReference>
<dbReference type="PANTHER" id="PTHR34142:SF1">
    <property type="entry name" value="GLYCOSIDE HYDROLASE FAMILY 5 DOMAIN-CONTAINING PROTEIN"/>
    <property type="match status" value="1"/>
</dbReference>
<organism evidence="16 17">
    <name type="scientific">Xanthomonas sacchari</name>
    <dbReference type="NCBI Taxonomy" id="56458"/>
    <lineage>
        <taxon>Bacteria</taxon>
        <taxon>Pseudomonadati</taxon>
        <taxon>Pseudomonadota</taxon>
        <taxon>Gammaproteobacteria</taxon>
        <taxon>Lysobacterales</taxon>
        <taxon>Lysobacteraceae</taxon>
        <taxon>Xanthomonas</taxon>
    </lineage>
</organism>
<evidence type="ECO:0000256" key="14">
    <source>
        <dbReference type="SAM" id="SignalP"/>
    </source>
</evidence>
<evidence type="ECO:0000256" key="13">
    <source>
        <dbReference type="RuleBase" id="RU361153"/>
    </source>
</evidence>
<dbReference type="InterPro" id="IPR001547">
    <property type="entry name" value="Glyco_hydro_5"/>
</dbReference>
<evidence type="ECO:0000256" key="6">
    <source>
        <dbReference type="ARBA" id="ARBA00023001"/>
    </source>
</evidence>
<evidence type="ECO:0000256" key="4">
    <source>
        <dbReference type="ARBA" id="ARBA00022729"/>
    </source>
</evidence>
<evidence type="ECO:0000256" key="10">
    <source>
        <dbReference type="ARBA" id="ARBA00068340"/>
    </source>
</evidence>
<evidence type="ECO:0000313" key="17">
    <source>
        <dbReference type="Proteomes" id="UP000247346"/>
    </source>
</evidence>
<dbReference type="PROSITE" id="PS00659">
    <property type="entry name" value="GLYCOSYL_HYDROL_F5"/>
    <property type="match status" value="1"/>
</dbReference>
<keyword evidence="9" id="KW-0624">Polysaccharide degradation</keyword>
<dbReference type="InterPro" id="IPR018087">
    <property type="entry name" value="Glyco_hydro_5_CS"/>
</dbReference>
<dbReference type="RefSeq" id="WP_010342274.1">
    <property type="nucleotide sequence ID" value="NZ_CP132343.1"/>
</dbReference>
<feature type="chain" id="PRO_5015151324" description="Endoglucanase" evidence="14">
    <location>
        <begin position="33"/>
        <end position="351"/>
    </location>
</feature>
<dbReference type="EMBL" id="MDEK01000017">
    <property type="protein sequence ID" value="PPU80807.1"/>
    <property type="molecule type" value="Genomic_DNA"/>
</dbReference>
<evidence type="ECO:0000256" key="11">
    <source>
        <dbReference type="ARBA" id="ARBA00077338"/>
    </source>
</evidence>
<keyword evidence="8 13" id="KW-0326">Glycosidase</keyword>
<protein>
    <recommendedName>
        <fullName evidence="10">Endoglucanase</fullName>
        <ecNumber evidence="3">3.2.1.4</ecNumber>
    </recommendedName>
    <alternativeName>
        <fullName evidence="11">Cellulase</fullName>
    </alternativeName>
    <alternativeName>
        <fullName evidence="12">Endo-1,4-beta-glucanase</fullName>
    </alternativeName>
</protein>
<dbReference type="GO" id="GO:0030245">
    <property type="term" value="P:cellulose catabolic process"/>
    <property type="evidence" value="ECO:0007669"/>
    <property type="project" value="UniProtKB-KW"/>
</dbReference>
<comment type="caution">
    <text evidence="16">The sequence shown here is derived from an EMBL/GenBank/DDBJ whole genome shotgun (WGS) entry which is preliminary data.</text>
</comment>
<dbReference type="GeneID" id="93881127"/>
<evidence type="ECO:0000256" key="8">
    <source>
        <dbReference type="ARBA" id="ARBA00023295"/>
    </source>
</evidence>
<evidence type="ECO:0000313" key="16">
    <source>
        <dbReference type="EMBL" id="PPU80807.1"/>
    </source>
</evidence>
<dbReference type="InterPro" id="IPR017853">
    <property type="entry name" value="GH"/>
</dbReference>
<evidence type="ECO:0000256" key="5">
    <source>
        <dbReference type="ARBA" id="ARBA00022801"/>
    </source>
</evidence>
<keyword evidence="5 13" id="KW-0378">Hydrolase</keyword>
<dbReference type="STRING" id="56458.SB85_13415"/>
<accession>A0A2P5Z0I8</accession>
<dbReference type="OrthoDB" id="6769681at2"/>
<comment type="similarity">
    <text evidence="2 13">Belongs to the glycosyl hydrolase 5 (cellulase A) family.</text>
</comment>
<name>A0A2P5Z0I8_9XANT</name>
<dbReference type="AlphaFoldDB" id="A0A2P5Z0I8"/>
<dbReference type="Proteomes" id="UP000247346">
    <property type="component" value="Unassembled WGS sequence"/>
</dbReference>
<evidence type="ECO:0000256" key="12">
    <source>
        <dbReference type="ARBA" id="ARBA00079594"/>
    </source>
</evidence>
<keyword evidence="7" id="KW-0119">Carbohydrate metabolism</keyword>
<evidence type="ECO:0000256" key="7">
    <source>
        <dbReference type="ARBA" id="ARBA00023277"/>
    </source>
</evidence>
<dbReference type="GO" id="GO:0008810">
    <property type="term" value="F:cellulase activity"/>
    <property type="evidence" value="ECO:0007669"/>
    <property type="project" value="UniProtKB-EC"/>
</dbReference>
<feature type="signal peptide" evidence="14">
    <location>
        <begin position="1"/>
        <end position="32"/>
    </location>
</feature>
<dbReference type="EC" id="3.2.1.4" evidence="3"/>
<gene>
    <name evidence="16" type="ORF">XsacCFBP4641_17270</name>
</gene>
<feature type="domain" description="Glycoside hydrolase family 5" evidence="15">
    <location>
        <begin position="44"/>
        <end position="314"/>
    </location>
</feature>
<evidence type="ECO:0000256" key="9">
    <source>
        <dbReference type="ARBA" id="ARBA00023326"/>
    </source>
</evidence>